<dbReference type="PANTHER" id="PTHR42941:SF1">
    <property type="entry name" value="SLL1037 PROTEIN"/>
    <property type="match status" value="1"/>
</dbReference>
<dbReference type="SUPFAM" id="SSF53850">
    <property type="entry name" value="Periplasmic binding protein-like II"/>
    <property type="match status" value="1"/>
</dbReference>
<name>A0ABU8IMS9_9BURK</name>
<accession>A0ABU8IMS9</accession>
<evidence type="ECO:0000313" key="3">
    <source>
        <dbReference type="Proteomes" id="UP001386437"/>
    </source>
</evidence>
<dbReference type="InterPro" id="IPR011852">
    <property type="entry name" value="TRAP_TAXI"/>
</dbReference>
<keyword evidence="3" id="KW-1185">Reference proteome</keyword>
<dbReference type="EMBL" id="JACFYJ010000006">
    <property type="protein sequence ID" value="MEI5996758.1"/>
    <property type="molecule type" value="Genomic_DNA"/>
</dbReference>
<evidence type="ECO:0000256" key="1">
    <source>
        <dbReference type="SAM" id="Phobius"/>
    </source>
</evidence>
<keyword evidence="1" id="KW-0472">Membrane</keyword>
<gene>
    <name evidence="2" type="ORF">H3V53_05950</name>
</gene>
<dbReference type="Gene3D" id="3.40.190.10">
    <property type="entry name" value="Periplasmic binding protein-like II"/>
    <property type="match status" value="2"/>
</dbReference>
<feature type="transmembrane region" description="Helical" evidence="1">
    <location>
        <begin position="350"/>
        <end position="372"/>
    </location>
</feature>
<keyword evidence="1" id="KW-1133">Transmembrane helix</keyword>
<organism evidence="2 3">
    <name type="scientific">Paraburkholderia bengalensis</name>
    <dbReference type="NCBI Taxonomy" id="2747562"/>
    <lineage>
        <taxon>Bacteria</taxon>
        <taxon>Pseudomonadati</taxon>
        <taxon>Pseudomonadota</taxon>
        <taxon>Betaproteobacteria</taxon>
        <taxon>Burkholderiales</taxon>
        <taxon>Burkholderiaceae</taxon>
        <taxon>Paraburkholderia</taxon>
    </lineage>
</organism>
<proteinExistence type="predicted"/>
<protein>
    <submittedName>
        <fullName evidence="2">ABC transporter substrate-binding protein</fullName>
    </submittedName>
</protein>
<sequence>MKGVRPKSPPAPRTLRDHTQSMWRDLAWTSLPFLLLFAVVVWLVVWLVDPAPPRTITMSVGQRDSSFMVYAQEYRKILAHNGVTLKLLESDGSVQNLDRLLDPKQKVDIALVQGGESAGRDIASLMSLGSVAYVPLIVFYRGSGGVAQLSDLEGKRIAIGREGSGTRMLSLALLDANGIAPGGETTLLPLDGLDAAKALVSNQADAAMLSGDSTTRALMLRLLAIPGISVMNFNEASAYTRIFPYLDELELPPGVLDLRRRIPADTVHLISPTAQLVARTNLHPAISDLLIEAAQEVHGKAGLLQTAGQFPNPVVREYRISEDATRYYKSGKSFLYRTLPFWLATVVDRLLVLLLPIAVLLFPALRLIPALFTWRVRSRIYRYYGALIAVERESMRNSSDAERAKLLSELDRIEASLNTLRMPLAYADGFYVLREHVRFVRERLEGARRRAHAHE</sequence>
<comment type="caution">
    <text evidence="2">The sequence shown here is derived from an EMBL/GenBank/DDBJ whole genome shotgun (WGS) entry which is preliminary data.</text>
</comment>
<reference evidence="2 3" key="1">
    <citation type="journal article" date="2022" name="Arch. Microbiol.">
        <title>Paraburkholderia bengalensis sp. nov. isolated from roots of Oryza sativa, IR64.</title>
        <authorList>
            <person name="Nag P."/>
            <person name="Mondal N."/>
            <person name="Sarkar J."/>
            <person name="Das S."/>
        </authorList>
    </citation>
    <scope>NUCLEOTIDE SEQUENCE [LARGE SCALE GENOMIC DNA]</scope>
    <source>
        <strain evidence="2 3">IR64_4_BI</strain>
    </source>
</reference>
<dbReference type="PANTHER" id="PTHR42941">
    <property type="entry name" value="SLL1037 PROTEIN"/>
    <property type="match status" value="1"/>
</dbReference>
<dbReference type="Pfam" id="PF16868">
    <property type="entry name" value="NMT1_3"/>
    <property type="match status" value="1"/>
</dbReference>
<dbReference type="Proteomes" id="UP001386437">
    <property type="component" value="Unassembled WGS sequence"/>
</dbReference>
<keyword evidence="1" id="KW-0812">Transmembrane</keyword>
<evidence type="ECO:0000313" key="2">
    <source>
        <dbReference type="EMBL" id="MEI5996758.1"/>
    </source>
</evidence>
<feature type="transmembrane region" description="Helical" evidence="1">
    <location>
        <begin position="26"/>
        <end position="48"/>
    </location>
</feature>